<keyword evidence="15" id="KW-1185">Reference proteome</keyword>
<evidence type="ECO:0000256" key="2">
    <source>
        <dbReference type="ARBA" id="ARBA00037926"/>
    </source>
</evidence>
<comment type="catalytic activity">
    <reaction evidence="11">
        <text>dopamine + hexadecanoyl-CoA = N-hexadecanoyl-dopamine + CoA + H(+)</text>
        <dbReference type="Rhea" id="RHEA:51376"/>
        <dbReference type="ChEBI" id="CHEBI:15378"/>
        <dbReference type="ChEBI" id="CHEBI:57287"/>
        <dbReference type="ChEBI" id="CHEBI:57379"/>
        <dbReference type="ChEBI" id="CHEBI:59905"/>
        <dbReference type="ChEBI" id="CHEBI:134058"/>
    </reaction>
    <physiologicalReaction direction="left-to-right" evidence="11">
        <dbReference type="Rhea" id="RHEA:51377"/>
    </physiologicalReaction>
</comment>
<comment type="similarity">
    <text evidence="3">Belongs to the acetyltransferase family. AANAT subfamily.</text>
</comment>
<evidence type="ECO:0000256" key="11">
    <source>
        <dbReference type="ARBA" id="ARBA00052335"/>
    </source>
</evidence>
<comment type="catalytic activity">
    <reaction evidence="12">
        <text>serotonin + acetyl-CoA = N-acetylserotonin + CoA + H(+)</text>
        <dbReference type="Rhea" id="RHEA:25217"/>
        <dbReference type="ChEBI" id="CHEBI:15378"/>
        <dbReference type="ChEBI" id="CHEBI:17697"/>
        <dbReference type="ChEBI" id="CHEBI:57287"/>
        <dbReference type="ChEBI" id="CHEBI:57288"/>
        <dbReference type="ChEBI" id="CHEBI:350546"/>
        <dbReference type="EC" id="2.3.1.87"/>
    </reaction>
    <physiologicalReaction direction="left-to-right" evidence="12">
        <dbReference type="Rhea" id="RHEA:25218"/>
    </physiologicalReaction>
</comment>
<evidence type="ECO:0000256" key="12">
    <source>
        <dbReference type="ARBA" id="ARBA00052491"/>
    </source>
</evidence>
<evidence type="ECO:0000313" key="16">
    <source>
        <dbReference type="WBParaSite" id="nOo.2.0.1.t04891-RA"/>
    </source>
</evidence>
<dbReference type="EMBL" id="UYRW01001197">
    <property type="protein sequence ID" value="VDK75105.1"/>
    <property type="molecule type" value="Genomic_DNA"/>
</dbReference>
<comment type="pathway">
    <text evidence="2">Aromatic compound metabolism; melatonin biosynthesis; melatonin from serotonin: step 1/2.</text>
</comment>
<evidence type="ECO:0000313" key="15">
    <source>
        <dbReference type="Proteomes" id="UP000271087"/>
    </source>
</evidence>
<evidence type="ECO:0000256" key="13">
    <source>
        <dbReference type="SAM" id="MobiDB-lite"/>
    </source>
</evidence>
<proteinExistence type="inferred from homology"/>
<dbReference type="WBParaSite" id="nOo.2.0.1.t04891-RA">
    <property type="protein sequence ID" value="nOo.2.0.1.t04891-RA"/>
    <property type="gene ID" value="nOo.2.0.1.g04891"/>
</dbReference>
<reference evidence="14 15" key="2">
    <citation type="submission" date="2018-08" db="EMBL/GenBank/DDBJ databases">
        <authorList>
            <person name="Laetsch R D."/>
            <person name="Stevens L."/>
            <person name="Kumar S."/>
            <person name="Blaxter L. M."/>
        </authorList>
    </citation>
    <scope>NUCLEOTIDE SEQUENCE [LARGE SCALE GENOMIC DNA]</scope>
</reference>
<name>A0A182EA24_ONCOC</name>
<sequence>MGETEFKGLSMQRVTEADFDCIKKFLLTDFLYNEPLNRSVNLSVEDSNELFDELVDAGIASSLSYILQTPDGKIVALRLASILDRPAEQHPTEHIDMPTSGANNNNDRTATKTRRLSPKAQIIANILQELESKACEFIWLLINPRLKRLLLWSVISVHKDYTRNGLAEKLLCYKLYEAKQMGCQGCVSEASSFKSQLLFKKLGYETIHELKHSDWLDDRGQQIIQCDDSTNSIHLVFKLL</sequence>
<evidence type="ECO:0000256" key="10">
    <source>
        <dbReference type="ARBA" id="ARBA00052178"/>
    </source>
</evidence>
<comment type="catalytic activity">
    <reaction evidence="5">
        <text>dopamine + (9Z)-octadecenoyl-CoA = N-(9Z-octadecanoyl)-dopamine + CoA + H(+)</text>
        <dbReference type="Rhea" id="RHEA:51380"/>
        <dbReference type="ChEBI" id="CHEBI:15378"/>
        <dbReference type="ChEBI" id="CHEBI:31883"/>
        <dbReference type="ChEBI" id="CHEBI:57287"/>
        <dbReference type="ChEBI" id="CHEBI:57387"/>
        <dbReference type="ChEBI" id="CHEBI:59905"/>
    </reaction>
    <physiologicalReaction direction="left-to-right" evidence="5">
        <dbReference type="Rhea" id="RHEA:51381"/>
    </physiologicalReaction>
</comment>
<evidence type="ECO:0000256" key="3">
    <source>
        <dbReference type="ARBA" id="ARBA00038182"/>
    </source>
</evidence>
<keyword evidence="1" id="KW-0808">Transferase</keyword>
<feature type="region of interest" description="Disordered" evidence="13">
    <location>
        <begin position="90"/>
        <end position="114"/>
    </location>
</feature>
<dbReference type="InterPro" id="IPR016181">
    <property type="entry name" value="Acyl_CoA_acyltransferase"/>
</dbReference>
<protein>
    <recommendedName>
        <fullName evidence="4">aralkylamine N-acetyltransferase</fullName>
        <ecNumber evidence="4">2.3.1.87</ecNumber>
    </recommendedName>
</protein>
<dbReference type="EC" id="2.3.1.87" evidence="4"/>
<comment type="catalytic activity">
    <reaction evidence="9">
        <text>serotonin + (9Z)-octadecenoyl-CoA = N-(9Z-octadecenoyl)-serotonin + CoA + H(+)</text>
        <dbReference type="Rhea" id="RHEA:51392"/>
        <dbReference type="ChEBI" id="CHEBI:15378"/>
        <dbReference type="ChEBI" id="CHEBI:57287"/>
        <dbReference type="ChEBI" id="CHEBI:57387"/>
        <dbReference type="ChEBI" id="CHEBI:134064"/>
        <dbReference type="ChEBI" id="CHEBI:350546"/>
    </reaction>
    <physiologicalReaction direction="left-to-right" evidence="9">
        <dbReference type="Rhea" id="RHEA:51393"/>
    </physiologicalReaction>
</comment>
<dbReference type="OrthoDB" id="41532at2759"/>
<accession>A0A182EA24</accession>
<organism evidence="16">
    <name type="scientific">Onchocerca ochengi</name>
    <name type="common">Filarial nematode worm</name>
    <dbReference type="NCBI Taxonomy" id="42157"/>
    <lineage>
        <taxon>Eukaryota</taxon>
        <taxon>Metazoa</taxon>
        <taxon>Ecdysozoa</taxon>
        <taxon>Nematoda</taxon>
        <taxon>Chromadorea</taxon>
        <taxon>Rhabditida</taxon>
        <taxon>Spirurina</taxon>
        <taxon>Spiruromorpha</taxon>
        <taxon>Filarioidea</taxon>
        <taxon>Onchocercidae</taxon>
        <taxon>Onchocerca</taxon>
    </lineage>
</organism>
<evidence type="ECO:0000256" key="5">
    <source>
        <dbReference type="ARBA" id="ARBA00050189"/>
    </source>
</evidence>
<comment type="catalytic activity">
    <reaction evidence="10">
        <text>serotonin + hexadecanoyl-CoA = N-hexadecanoyl-serotonin + CoA + H(+)</text>
        <dbReference type="Rhea" id="RHEA:51384"/>
        <dbReference type="ChEBI" id="CHEBI:15378"/>
        <dbReference type="ChEBI" id="CHEBI:57287"/>
        <dbReference type="ChEBI" id="CHEBI:57379"/>
        <dbReference type="ChEBI" id="CHEBI:134059"/>
        <dbReference type="ChEBI" id="CHEBI:350546"/>
    </reaction>
    <physiologicalReaction direction="left-to-right" evidence="10">
        <dbReference type="Rhea" id="RHEA:51385"/>
    </physiologicalReaction>
</comment>
<dbReference type="FunFam" id="3.40.630.30:FF:000046">
    <property type="entry name" value="Dopamine N-acetyltransferase"/>
    <property type="match status" value="1"/>
</dbReference>
<evidence type="ECO:0000313" key="14">
    <source>
        <dbReference type="EMBL" id="VDK75105.1"/>
    </source>
</evidence>
<evidence type="ECO:0000256" key="4">
    <source>
        <dbReference type="ARBA" id="ARBA00039114"/>
    </source>
</evidence>
<evidence type="ECO:0000256" key="7">
    <source>
        <dbReference type="ARBA" id="ARBA00051284"/>
    </source>
</evidence>
<evidence type="ECO:0000256" key="6">
    <source>
        <dbReference type="ARBA" id="ARBA00050849"/>
    </source>
</evidence>
<reference evidence="16" key="1">
    <citation type="submission" date="2016-06" db="UniProtKB">
        <authorList>
            <consortium name="WormBaseParasite"/>
        </authorList>
    </citation>
    <scope>IDENTIFICATION</scope>
</reference>
<evidence type="ECO:0000256" key="1">
    <source>
        <dbReference type="ARBA" id="ARBA00022679"/>
    </source>
</evidence>
<dbReference type="PANTHER" id="PTHR20905:SF30">
    <property type="entry name" value="N-ACETYLTRANSFERASE DOMAIN-CONTAINING PROTEIN"/>
    <property type="match status" value="1"/>
</dbReference>
<comment type="catalytic activity">
    <reaction evidence="6">
        <text>serotonin + octadecanoyl-CoA = N-octadecanoyl-serotonin + CoA + H(+)</text>
        <dbReference type="Rhea" id="RHEA:51400"/>
        <dbReference type="ChEBI" id="CHEBI:15378"/>
        <dbReference type="ChEBI" id="CHEBI:57287"/>
        <dbReference type="ChEBI" id="CHEBI:57394"/>
        <dbReference type="ChEBI" id="CHEBI:134065"/>
        <dbReference type="ChEBI" id="CHEBI:350546"/>
    </reaction>
    <physiologicalReaction direction="left-to-right" evidence="6">
        <dbReference type="Rhea" id="RHEA:51401"/>
    </physiologicalReaction>
</comment>
<evidence type="ECO:0000256" key="8">
    <source>
        <dbReference type="ARBA" id="ARBA00051711"/>
    </source>
</evidence>
<dbReference type="Proteomes" id="UP000271087">
    <property type="component" value="Unassembled WGS sequence"/>
</dbReference>
<comment type="catalytic activity">
    <reaction evidence="8">
        <text>dopamine + acetyl-CoA = N-acetyldopamine + CoA + H(+)</text>
        <dbReference type="Rhea" id="RHEA:51388"/>
        <dbReference type="ChEBI" id="CHEBI:15378"/>
        <dbReference type="ChEBI" id="CHEBI:57287"/>
        <dbReference type="ChEBI" id="CHEBI:57288"/>
        <dbReference type="ChEBI" id="CHEBI:59905"/>
        <dbReference type="ChEBI" id="CHEBI:125678"/>
    </reaction>
    <physiologicalReaction direction="left-to-right" evidence="8">
        <dbReference type="Rhea" id="RHEA:51389"/>
    </physiologicalReaction>
</comment>
<dbReference type="GO" id="GO:0004059">
    <property type="term" value="F:aralkylamine N-acetyltransferase activity"/>
    <property type="evidence" value="ECO:0007669"/>
    <property type="project" value="UniProtKB-EC"/>
</dbReference>
<evidence type="ECO:0000256" key="9">
    <source>
        <dbReference type="ARBA" id="ARBA00051823"/>
    </source>
</evidence>
<gene>
    <name evidence="14" type="ORF">NOO_LOCUS4891</name>
</gene>
<dbReference type="Gene3D" id="3.40.630.30">
    <property type="match status" value="1"/>
</dbReference>
<dbReference type="PANTHER" id="PTHR20905">
    <property type="entry name" value="N-ACETYLTRANSFERASE-RELATED"/>
    <property type="match status" value="1"/>
</dbReference>
<comment type="catalytic activity">
    <reaction evidence="7">
        <text>serotonin + (5Z,8Z,11Z,14Z)-eicosatetraenoyl-CoA = N-[(5Z,8Z,11Z,14Z)-eicosatetraenoyl]-serotonin + CoA + H(+)</text>
        <dbReference type="Rhea" id="RHEA:51396"/>
        <dbReference type="ChEBI" id="CHEBI:15378"/>
        <dbReference type="ChEBI" id="CHEBI:57287"/>
        <dbReference type="ChEBI" id="CHEBI:57368"/>
        <dbReference type="ChEBI" id="CHEBI:132255"/>
        <dbReference type="ChEBI" id="CHEBI:350546"/>
    </reaction>
    <physiologicalReaction direction="left-to-right" evidence="7">
        <dbReference type="Rhea" id="RHEA:51397"/>
    </physiologicalReaction>
</comment>
<dbReference type="SUPFAM" id="SSF55729">
    <property type="entry name" value="Acyl-CoA N-acyltransferases (Nat)"/>
    <property type="match status" value="1"/>
</dbReference>
<dbReference type="STRING" id="42157.A0A182EA24"/>
<dbReference type="AlphaFoldDB" id="A0A182EA24"/>